<keyword evidence="2" id="KW-1185">Reference proteome</keyword>
<evidence type="ECO:0000313" key="2">
    <source>
        <dbReference type="Proteomes" id="UP000770785"/>
    </source>
</evidence>
<dbReference type="EMBL" id="JAATJH010000001">
    <property type="protein sequence ID" value="NJC25593.1"/>
    <property type="molecule type" value="Genomic_DNA"/>
</dbReference>
<name>A0ABX0X9V1_9BACT</name>
<accession>A0ABX0X9V1</accession>
<gene>
    <name evidence="1" type="ORF">GGR27_001074</name>
</gene>
<evidence type="ECO:0000313" key="1">
    <source>
        <dbReference type="EMBL" id="NJC25593.1"/>
    </source>
</evidence>
<comment type="caution">
    <text evidence="1">The sequence shown here is derived from an EMBL/GenBank/DDBJ whole genome shotgun (WGS) entry which is preliminary data.</text>
</comment>
<dbReference type="Pfam" id="PF13591">
    <property type="entry name" value="MerR_2"/>
    <property type="match status" value="1"/>
</dbReference>
<evidence type="ECO:0008006" key="3">
    <source>
        <dbReference type="Google" id="ProtNLM"/>
    </source>
</evidence>
<protein>
    <recommendedName>
        <fullName evidence="3">MerR family transcriptional regulator</fullName>
    </recommendedName>
</protein>
<organism evidence="1 2">
    <name type="scientific">Neolewinella antarctica</name>
    <dbReference type="NCBI Taxonomy" id="442734"/>
    <lineage>
        <taxon>Bacteria</taxon>
        <taxon>Pseudomonadati</taxon>
        <taxon>Bacteroidota</taxon>
        <taxon>Saprospiria</taxon>
        <taxon>Saprospirales</taxon>
        <taxon>Lewinellaceae</taxon>
        <taxon>Neolewinella</taxon>
    </lineage>
</organism>
<proteinExistence type="predicted"/>
<dbReference type="Proteomes" id="UP000770785">
    <property type="component" value="Unassembled WGS sequence"/>
</dbReference>
<dbReference type="Gene3D" id="1.10.1660.10">
    <property type="match status" value="1"/>
</dbReference>
<dbReference type="RefSeq" id="WP_168036341.1">
    <property type="nucleotide sequence ID" value="NZ_JAATJH010000001.1"/>
</dbReference>
<sequence>MSLSHLTVAQFCDFHGCSTVIIEEFAEQGIFETHYENGLVLIPYSEISRLERALRIHLDLGVNAVGIDIILNLLEQLDARRFDRIEV</sequence>
<reference evidence="1 2" key="1">
    <citation type="submission" date="2020-03" db="EMBL/GenBank/DDBJ databases">
        <title>Genomic Encyclopedia of Type Strains, Phase IV (KMG-IV): sequencing the most valuable type-strain genomes for metagenomic binning, comparative biology and taxonomic classification.</title>
        <authorList>
            <person name="Goeker M."/>
        </authorList>
    </citation>
    <scope>NUCLEOTIDE SEQUENCE [LARGE SCALE GENOMIC DNA]</scope>
    <source>
        <strain evidence="1 2">DSM 105096</strain>
    </source>
</reference>